<evidence type="ECO:0000313" key="4">
    <source>
        <dbReference type="Proteomes" id="UP000321805"/>
    </source>
</evidence>
<dbReference type="EMBL" id="CP042430">
    <property type="protein sequence ID" value="QEC46713.1"/>
    <property type="molecule type" value="Genomic_DNA"/>
</dbReference>
<dbReference type="AlphaFoldDB" id="A0A5B8U119"/>
<feature type="region of interest" description="Disordered" evidence="1">
    <location>
        <begin position="35"/>
        <end position="58"/>
    </location>
</feature>
<dbReference type="Proteomes" id="UP000321805">
    <property type="component" value="Chromosome"/>
</dbReference>
<reference evidence="3 4" key="1">
    <citation type="journal article" date="2018" name="J. Microbiol.">
        <title>Baekduia soli gen. nov., sp. nov., a novel bacterium isolated from the soil of Baekdu Mountain and proposal of a novel family name, Baekduiaceae fam. nov.</title>
        <authorList>
            <person name="An D.S."/>
            <person name="Siddiqi M.Z."/>
            <person name="Kim K.H."/>
            <person name="Yu H.S."/>
            <person name="Im W.T."/>
        </authorList>
    </citation>
    <scope>NUCLEOTIDE SEQUENCE [LARGE SCALE GENOMIC DNA]</scope>
    <source>
        <strain evidence="3 4">BR7-21</strain>
    </source>
</reference>
<gene>
    <name evidence="3" type="ORF">FSW04_03350</name>
</gene>
<keyword evidence="2" id="KW-1133">Transmembrane helix</keyword>
<dbReference type="OrthoDB" id="9852267at2"/>
<proteinExistence type="predicted"/>
<dbReference type="KEGG" id="bsol:FSW04_03350"/>
<sequence>MLERVLRLAAIICSLLVAAGWVWFAANETNAASQDTQQEIAGRQAARVADPSPDQERARERVNGKVHEAIDDANDVLLKPFAFVARSSSSKWVRRTVPALLALLVYGFGLGLLARFAAGR</sequence>
<accession>A0A5B8U119</accession>
<evidence type="ECO:0000256" key="2">
    <source>
        <dbReference type="SAM" id="Phobius"/>
    </source>
</evidence>
<keyword evidence="4" id="KW-1185">Reference proteome</keyword>
<dbReference type="RefSeq" id="WP_146916243.1">
    <property type="nucleotide sequence ID" value="NZ_CP042430.1"/>
</dbReference>
<keyword evidence="2" id="KW-0472">Membrane</keyword>
<evidence type="ECO:0000256" key="1">
    <source>
        <dbReference type="SAM" id="MobiDB-lite"/>
    </source>
</evidence>
<feature type="transmembrane region" description="Helical" evidence="2">
    <location>
        <begin position="97"/>
        <end position="118"/>
    </location>
</feature>
<feature type="transmembrane region" description="Helical" evidence="2">
    <location>
        <begin position="5"/>
        <end position="26"/>
    </location>
</feature>
<organism evidence="3 4">
    <name type="scientific">Baekduia soli</name>
    <dbReference type="NCBI Taxonomy" id="496014"/>
    <lineage>
        <taxon>Bacteria</taxon>
        <taxon>Bacillati</taxon>
        <taxon>Actinomycetota</taxon>
        <taxon>Thermoleophilia</taxon>
        <taxon>Solirubrobacterales</taxon>
        <taxon>Baekduiaceae</taxon>
        <taxon>Baekduia</taxon>
    </lineage>
</organism>
<protein>
    <submittedName>
        <fullName evidence="3">Uncharacterized protein</fullName>
    </submittedName>
</protein>
<keyword evidence="2" id="KW-0812">Transmembrane</keyword>
<evidence type="ECO:0000313" key="3">
    <source>
        <dbReference type="EMBL" id="QEC46713.1"/>
    </source>
</evidence>
<name>A0A5B8U119_9ACTN</name>